<accession>A0ABT0GI91</accession>
<dbReference type="Gene3D" id="3.30.70.1230">
    <property type="entry name" value="Nucleotide cyclase"/>
    <property type="match status" value="1"/>
</dbReference>
<proteinExistence type="predicted"/>
<reference evidence="2" key="1">
    <citation type="submission" date="2022-04" db="EMBL/GenBank/DDBJ databases">
        <title>Lysobacter sp. CAU 1642 isolated from sea sand.</title>
        <authorList>
            <person name="Kim W."/>
        </authorList>
    </citation>
    <scope>NUCLEOTIDE SEQUENCE</scope>
    <source>
        <strain evidence="2">CAU 1642</strain>
    </source>
</reference>
<protein>
    <submittedName>
        <fullName evidence="2">Adenylate/guanylate cyclase domain-containing protein</fullName>
    </submittedName>
</protein>
<evidence type="ECO:0000313" key="2">
    <source>
        <dbReference type="EMBL" id="MCK7594148.1"/>
    </source>
</evidence>
<sequence>MHPRFQALLLRYSRLADPEERGQLEREIWAEYGCERAVLVVDMSGFSSLTQRHGIVHYLSMVRRMQITAEPIVHGHEGVILKFEADNAFAMFPEVDAALAAAFELNRAFEAANVETPDELDIRISCGIDAGPILVVEQKDFFGDAVNRASKLGEDLAAPGEVLLSATAAGRLRDPSRWQLAEISFSVSGLSLPACRAKPAE</sequence>
<dbReference type="PANTHER" id="PTHR43081">
    <property type="entry name" value="ADENYLATE CYCLASE, TERMINAL-DIFFERENTIATION SPECIFIC-RELATED"/>
    <property type="match status" value="1"/>
</dbReference>
<dbReference type="Proteomes" id="UP001431449">
    <property type="component" value="Unassembled WGS sequence"/>
</dbReference>
<dbReference type="RefSeq" id="WP_248209196.1">
    <property type="nucleotide sequence ID" value="NZ_JALNMH010000008.1"/>
</dbReference>
<dbReference type="CDD" id="cd07302">
    <property type="entry name" value="CHD"/>
    <property type="match status" value="1"/>
</dbReference>
<dbReference type="EMBL" id="JALNMH010000008">
    <property type="protein sequence ID" value="MCK7594148.1"/>
    <property type="molecule type" value="Genomic_DNA"/>
</dbReference>
<gene>
    <name evidence="2" type="ORF">M0G41_10750</name>
</gene>
<name>A0ABT0GI91_9GAMM</name>
<evidence type="ECO:0000259" key="1">
    <source>
        <dbReference type="PROSITE" id="PS50125"/>
    </source>
</evidence>
<dbReference type="InterPro" id="IPR050697">
    <property type="entry name" value="Adenylyl/Guanylyl_Cyclase_3/4"/>
</dbReference>
<comment type="caution">
    <text evidence="2">The sequence shown here is derived from an EMBL/GenBank/DDBJ whole genome shotgun (WGS) entry which is preliminary data.</text>
</comment>
<dbReference type="InterPro" id="IPR001054">
    <property type="entry name" value="A/G_cyclase"/>
</dbReference>
<dbReference type="PANTHER" id="PTHR43081:SF1">
    <property type="entry name" value="ADENYLATE CYCLASE, TERMINAL-DIFFERENTIATION SPECIFIC"/>
    <property type="match status" value="1"/>
</dbReference>
<keyword evidence="3" id="KW-1185">Reference proteome</keyword>
<dbReference type="PROSITE" id="PS50125">
    <property type="entry name" value="GUANYLATE_CYCLASE_2"/>
    <property type="match status" value="1"/>
</dbReference>
<evidence type="ECO:0000313" key="3">
    <source>
        <dbReference type="Proteomes" id="UP001431449"/>
    </source>
</evidence>
<dbReference type="InterPro" id="IPR029787">
    <property type="entry name" value="Nucleotide_cyclase"/>
</dbReference>
<organism evidence="2 3">
    <name type="scientific">Pseudomarimonas salicorniae</name>
    <dbReference type="NCBI Taxonomy" id="2933270"/>
    <lineage>
        <taxon>Bacteria</taxon>
        <taxon>Pseudomonadati</taxon>
        <taxon>Pseudomonadota</taxon>
        <taxon>Gammaproteobacteria</taxon>
        <taxon>Lysobacterales</taxon>
        <taxon>Lysobacteraceae</taxon>
        <taxon>Pseudomarimonas</taxon>
    </lineage>
</organism>
<feature type="domain" description="Guanylate cyclase" evidence="1">
    <location>
        <begin position="37"/>
        <end position="153"/>
    </location>
</feature>
<dbReference type="SUPFAM" id="SSF55073">
    <property type="entry name" value="Nucleotide cyclase"/>
    <property type="match status" value="1"/>
</dbReference>